<evidence type="ECO:0000313" key="9">
    <source>
        <dbReference type="EMBL" id="ABN69879.1"/>
    </source>
</evidence>
<keyword evidence="10" id="KW-1185">Reference proteome</keyword>
<dbReference type="NCBIfam" id="TIGR00755">
    <property type="entry name" value="ksgA"/>
    <property type="match status" value="1"/>
</dbReference>
<dbReference type="EC" id="2.1.1.-" evidence="9"/>
<dbReference type="GeneID" id="4906782"/>
<dbReference type="InterPro" id="IPR001737">
    <property type="entry name" value="KsgA/Erm"/>
</dbReference>
<dbReference type="PANTHER" id="PTHR11727">
    <property type="entry name" value="DIMETHYLADENOSINE TRANSFERASE"/>
    <property type="match status" value="1"/>
</dbReference>
<feature type="binding site" evidence="7">
    <location>
        <position position="34"/>
    </location>
    <ligand>
        <name>S-adenosyl-L-methionine</name>
        <dbReference type="ChEBI" id="CHEBI:59789"/>
    </ligand>
</feature>
<protein>
    <submittedName>
        <fullName evidence="9">Dimethyladenosine transferase</fullName>
        <ecNumber evidence="9">2.1.1.-</ecNumber>
    </submittedName>
</protein>
<feature type="binding site" evidence="7">
    <location>
        <position position="81"/>
    </location>
    <ligand>
        <name>S-adenosyl-L-methionine</name>
        <dbReference type="ChEBI" id="CHEBI:59789"/>
    </ligand>
</feature>
<accession>A3DML9</accession>
<dbReference type="EMBL" id="CP000575">
    <property type="protein sequence ID" value="ABN69879.1"/>
    <property type="molecule type" value="Genomic_DNA"/>
</dbReference>
<reference evidence="9 10" key="2">
    <citation type="journal article" date="2009" name="Stand. Genomic Sci.">
        <title>Complete genome sequence of Staphylothermus marinus Stetter and Fiala 1986 type strain F1.</title>
        <authorList>
            <person name="Anderson I.J."/>
            <person name="Sun H."/>
            <person name="Lapidus A."/>
            <person name="Copeland A."/>
            <person name="Glavina Del Rio T."/>
            <person name="Tice H."/>
            <person name="Dalin E."/>
            <person name="Lucas S."/>
            <person name="Barry K."/>
            <person name="Land M."/>
            <person name="Richardson P."/>
            <person name="Huber H."/>
            <person name="Kyrpides N.C."/>
        </authorList>
    </citation>
    <scope>NUCLEOTIDE SEQUENCE [LARGE SCALE GENOMIC DNA]</scope>
    <source>
        <strain evidence="10">ATCC 43588 / DSM 3639 / JCM 9404 / F1</strain>
    </source>
</reference>
<dbReference type="PANTHER" id="PTHR11727:SF7">
    <property type="entry name" value="DIMETHYLADENOSINE TRANSFERASE-RELATED"/>
    <property type="match status" value="1"/>
</dbReference>
<dbReference type="Gene3D" id="3.40.50.150">
    <property type="entry name" value="Vaccinia Virus protein VP39"/>
    <property type="match status" value="1"/>
</dbReference>
<dbReference type="GO" id="GO:0000179">
    <property type="term" value="F:rRNA (adenine-N6,N6-)-dimethyltransferase activity"/>
    <property type="evidence" value="ECO:0007669"/>
    <property type="project" value="UniProtKB-UniRule"/>
</dbReference>
<dbReference type="GO" id="GO:0003723">
    <property type="term" value="F:RNA binding"/>
    <property type="evidence" value="ECO:0007669"/>
    <property type="project" value="UniProtKB-UniRule"/>
</dbReference>
<dbReference type="OrthoDB" id="9883at2157"/>
<evidence type="ECO:0000256" key="7">
    <source>
        <dbReference type="PROSITE-ProRule" id="PRU01026"/>
    </source>
</evidence>
<dbReference type="SMART" id="SM00650">
    <property type="entry name" value="rADc"/>
    <property type="match status" value="1"/>
</dbReference>
<evidence type="ECO:0000256" key="5">
    <source>
        <dbReference type="ARBA" id="ARBA00022691"/>
    </source>
</evidence>
<dbReference type="AlphaFoldDB" id="A3DML9"/>
<feature type="domain" description="Ribosomal RNA adenine methylase transferase N-terminal" evidence="8">
    <location>
        <begin position="41"/>
        <end position="202"/>
    </location>
</feature>
<keyword evidence="5 7" id="KW-0949">S-adenosyl-L-methionine</keyword>
<feature type="binding site" evidence="7">
    <location>
        <position position="59"/>
    </location>
    <ligand>
        <name>S-adenosyl-L-methionine</name>
        <dbReference type="ChEBI" id="CHEBI:59789"/>
    </ligand>
</feature>
<keyword evidence="2" id="KW-0698">rRNA processing</keyword>
<gene>
    <name evidence="9" type="ordered locus">Smar_0778</name>
</gene>
<keyword evidence="6 7" id="KW-0694">RNA-binding</keyword>
<evidence type="ECO:0000256" key="1">
    <source>
        <dbReference type="ARBA" id="ARBA00022490"/>
    </source>
</evidence>
<sequence length="268" mass="30886">MSAPPLTSSRALYFWTINLLRKHGIRPRKKLSQNFIVNPRIIHDFLKHVLPNKTLLEIGAGIGSLSYYLSRKASKYSVFIEIDERLSRICRDLISPRGILINGNALDLDWSVEQVISNAPYHITSDIIVKTARSNSVGYAVFVFQKDVVDRLLARPGTKEYGRITVLTRLVFDIEKGPVYPPIFFYPRPEVSSQMIILKRKRRYDEVISRVEEVTRLLFSKRRKKALKTIMSELGLNIDVIRRLGIDDKARVYDLSPEVFLKLAEEII</sequence>
<dbReference type="InterPro" id="IPR029063">
    <property type="entry name" value="SAM-dependent_MTases_sf"/>
</dbReference>
<dbReference type="SUPFAM" id="SSF53335">
    <property type="entry name" value="S-adenosyl-L-methionine-dependent methyltransferases"/>
    <property type="match status" value="1"/>
</dbReference>
<dbReference type="KEGG" id="smr:Smar_0778"/>
<name>A3DML9_STAMF</name>
<dbReference type="InterPro" id="IPR023165">
    <property type="entry name" value="rRNA_Ade_diMease-like_C"/>
</dbReference>
<organism evidence="9 10">
    <name type="scientific">Staphylothermus marinus (strain ATCC 43588 / DSM 3639 / JCM 9404 / F1)</name>
    <dbReference type="NCBI Taxonomy" id="399550"/>
    <lineage>
        <taxon>Archaea</taxon>
        <taxon>Thermoproteota</taxon>
        <taxon>Thermoprotei</taxon>
        <taxon>Desulfurococcales</taxon>
        <taxon>Desulfurococcaceae</taxon>
        <taxon>Staphylothermus</taxon>
    </lineage>
</organism>
<comment type="similarity">
    <text evidence="7">Belongs to the class I-like SAM-binding methyltransferase superfamily. rRNA adenine N(6)-methyltransferase family.</text>
</comment>
<dbReference type="Proteomes" id="UP000000254">
    <property type="component" value="Chromosome"/>
</dbReference>
<keyword evidence="3 7" id="KW-0489">Methyltransferase</keyword>
<keyword evidence="1" id="KW-0963">Cytoplasm</keyword>
<evidence type="ECO:0000256" key="2">
    <source>
        <dbReference type="ARBA" id="ARBA00022552"/>
    </source>
</evidence>
<proteinExistence type="inferred from homology"/>
<evidence type="ECO:0000256" key="3">
    <source>
        <dbReference type="ARBA" id="ARBA00022603"/>
    </source>
</evidence>
<dbReference type="InterPro" id="IPR011530">
    <property type="entry name" value="rRNA_adenine_dimethylase"/>
</dbReference>
<dbReference type="RefSeq" id="WP_011839070.1">
    <property type="nucleotide sequence ID" value="NC_009033.1"/>
</dbReference>
<dbReference type="STRING" id="399550.Smar_0778"/>
<dbReference type="Gene3D" id="1.10.8.100">
    <property type="entry name" value="Ribosomal RNA adenine dimethylase-like, domain 2"/>
    <property type="match status" value="1"/>
</dbReference>
<dbReference type="Pfam" id="PF00398">
    <property type="entry name" value="RrnaAD"/>
    <property type="match status" value="1"/>
</dbReference>
<evidence type="ECO:0000256" key="4">
    <source>
        <dbReference type="ARBA" id="ARBA00022679"/>
    </source>
</evidence>
<dbReference type="HOGENOM" id="CLU_041220_0_0_2"/>
<evidence type="ECO:0000259" key="8">
    <source>
        <dbReference type="SMART" id="SM00650"/>
    </source>
</evidence>
<dbReference type="InterPro" id="IPR020598">
    <property type="entry name" value="rRNA_Ade_methylase_Trfase_N"/>
</dbReference>
<feature type="binding site" evidence="7">
    <location>
        <position position="36"/>
    </location>
    <ligand>
        <name>S-adenosyl-L-methionine</name>
        <dbReference type="ChEBI" id="CHEBI:59789"/>
    </ligand>
</feature>
<dbReference type="eggNOG" id="arCOG04131">
    <property type="taxonomic scope" value="Archaea"/>
</dbReference>
<evidence type="ECO:0000313" key="10">
    <source>
        <dbReference type="Proteomes" id="UP000000254"/>
    </source>
</evidence>
<feature type="binding site" evidence="7">
    <location>
        <position position="118"/>
    </location>
    <ligand>
        <name>S-adenosyl-L-methionine</name>
        <dbReference type="ChEBI" id="CHEBI:59789"/>
    </ligand>
</feature>
<comment type="caution">
    <text evidence="7">Lacks conserved residue(s) required for the propagation of feature annotation.</text>
</comment>
<reference evidence="10" key="1">
    <citation type="journal article" date="2009" name="BMC Genomics">
        <title>The complete genome sequence of Staphylothermus marinus reveals differences in sulfur metabolism among heterotrophic Crenarchaeota.</title>
        <authorList>
            <person name="Anderson I.J."/>
            <person name="Dharmarajan L."/>
            <person name="Rodriguez J."/>
            <person name="Hooper S."/>
            <person name="Porat I."/>
            <person name="Ulrich L.E."/>
            <person name="Elkins J.G."/>
            <person name="Mavromatis K."/>
            <person name="Sun H."/>
            <person name="Land M."/>
            <person name="Lapidus A."/>
            <person name="Lucas S."/>
            <person name="Barry K."/>
            <person name="Huber H."/>
            <person name="Zhulin I.B."/>
            <person name="Whitman W.B."/>
            <person name="Mukhopadhyay B."/>
            <person name="Woese C."/>
            <person name="Bristow J."/>
            <person name="Kyrpides N."/>
        </authorList>
    </citation>
    <scope>NUCLEOTIDE SEQUENCE [LARGE SCALE GENOMIC DNA]</scope>
    <source>
        <strain evidence="10">ATCC 43588 / DSM 3639 / JCM 9404 / F1</strain>
    </source>
</reference>
<keyword evidence="4 7" id="KW-0808">Transferase</keyword>
<evidence type="ECO:0000256" key="6">
    <source>
        <dbReference type="ARBA" id="ARBA00022884"/>
    </source>
</evidence>
<dbReference type="PROSITE" id="PS51689">
    <property type="entry name" value="SAM_RNA_A_N6_MT"/>
    <property type="match status" value="1"/>
</dbReference>